<comment type="caution">
    <text evidence="1">The sequence shown here is derived from an EMBL/GenBank/DDBJ whole genome shotgun (WGS) entry which is preliminary data.</text>
</comment>
<proteinExistence type="predicted"/>
<accession>A0AAN8PXE2</accession>
<dbReference type="EMBL" id="JAZGQO010000003">
    <property type="protein sequence ID" value="KAK6188439.1"/>
    <property type="molecule type" value="Genomic_DNA"/>
</dbReference>
<evidence type="ECO:0000313" key="1">
    <source>
        <dbReference type="EMBL" id="KAK6188439.1"/>
    </source>
</evidence>
<dbReference type="PANTHER" id="PTHR47331:SF1">
    <property type="entry name" value="GAG-LIKE PROTEIN"/>
    <property type="match status" value="1"/>
</dbReference>
<keyword evidence="2" id="KW-1185">Reference proteome</keyword>
<gene>
    <name evidence="1" type="ORF">SNE40_004612</name>
</gene>
<name>A0AAN8PXE2_PATCE</name>
<dbReference type="Proteomes" id="UP001347796">
    <property type="component" value="Unassembled WGS sequence"/>
</dbReference>
<protein>
    <submittedName>
        <fullName evidence="1">Uncharacterized protein</fullName>
    </submittedName>
</protein>
<organism evidence="1 2">
    <name type="scientific">Patella caerulea</name>
    <name type="common">Rayed Mediterranean limpet</name>
    <dbReference type="NCBI Taxonomy" id="87958"/>
    <lineage>
        <taxon>Eukaryota</taxon>
        <taxon>Metazoa</taxon>
        <taxon>Spiralia</taxon>
        <taxon>Lophotrochozoa</taxon>
        <taxon>Mollusca</taxon>
        <taxon>Gastropoda</taxon>
        <taxon>Patellogastropoda</taxon>
        <taxon>Patelloidea</taxon>
        <taxon>Patellidae</taxon>
        <taxon>Patella</taxon>
    </lineage>
</organism>
<dbReference type="PANTHER" id="PTHR47331">
    <property type="entry name" value="PHD-TYPE DOMAIN-CONTAINING PROTEIN"/>
    <property type="match status" value="1"/>
</dbReference>
<reference evidence="1 2" key="1">
    <citation type="submission" date="2024-01" db="EMBL/GenBank/DDBJ databases">
        <title>The genome of the rayed Mediterranean limpet Patella caerulea (Linnaeus, 1758).</title>
        <authorList>
            <person name="Anh-Thu Weber A."/>
            <person name="Halstead-Nussloch G."/>
        </authorList>
    </citation>
    <scope>NUCLEOTIDE SEQUENCE [LARGE SCALE GENOMIC DNA]</scope>
    <source>
        <strain evidence="1">AATW-2023a</strain>
        <tissue evidence="1">Whole specimen</tissue>
    </source>
</reference>
<sequence length="116" mass="12952">MCKKCDKRHSTVLHQEQPAIINGLINTNSSAISLPILAVRIKSPDGQKFVDTMALQDSGSNATFCTEEIIKQLGIEGEKHQFSLTTMEKEDSPTESSIMSLNIFDLQEENFIELHD</sequence>
<dbReference type="AlphaFoldDB" id="A0AAN8PXE2"/>
<evidence type="ECO:0000313" key="2">
    <source>
        <dbReference type="Proteomes" id="UP001347796"/>
    </source>
</evidence>